<dbReference type="Proteomes" id="UP000266118">
    <property type="component" value="Chromosome"/>
</dbReference>
<dbReference type="EMBL" id="CP032489">
    <property type="protein sequence ID" value="AYD49099.1"/>
    <property type="molecule type" value="Genomic_DNA"/>
</dbReference>
<gene>
    <name evidence="1" type="ORF">D6B99_16620</name>
</gene>
<organism evidence="1 2">
    <name type="scientific">Arachidicoccus soli</name>
    <dbReference type="NCBI Taxonomy" id="2341117"/>
    <lineage>
        <taxon>Bacteria</taxon>
        <taxon>Pseudomonadati</taxon>
        <taxon>Bacteroidota</taxon>
        <taxon>Chitinophagia</taxon>
        <taxon>Chitinophagales</taxon>
        <taxon>Chitinophagaceae</taxon>
        <taxon>Arachidicoccus</taxon>
    </lineage>
</organism>
<accession>A0A386HTV0</accession>
<dbReference type="RefSeq" id="WP_119990496.1">
    <property type="nucleotide sequence ID" value="NZ_CP032489.1"/>
</dbReference>
<reference evidence="1 2" key="1">
    <citation type="submission" date="2018-09" db="EMBL/GenBank/DDBJ databases">
        <title>Arachidicoccus sp. nov., a bacterium isolated from soil.</title>
        <authorList>
            <person name="Weon H.-Y."/>
            <person name="Kwon S.-W."/>
            <person name="Lee S.A."/>
        </authorList>
    </citation>
    <scope>NUCLEOTIDE SEQUENCE [LARGE SCALE GENOMIC DNA]</scope>
    <source>
        <strain evidence="1 2">KIS59-12</strain>
    </source>
</reference>
<proteinExistence type="predicted"/>
<sequence>MQLLFNLIKIIQFKYPVFITHPKSPDFFSQLTKMDITKLLKSNFKYYNTKAFKTTEKDVNKFDEEFKKIDLSKIHRDLKKLLNVFNER</sequence>
<dbReference type="AlphaFoldDB" id="A0A386HTV0"/>
<evidence type="ECO:0000313" key="2">
    <source>
        <dbReference type="Proteomes" id="UP000266118"/>
    </source>
</evidence>
<keyword evidence="2" id="KW-1185">Reference proteome</keyword>
<protein>
    <submittedName>
        <fullName evidence="1">Uncharacterized protein</fullName>
    </submittedName>
</protein>
<evidence type="ECO:0000313" key="1">
    <source>
        <dbReference type="EMBL" id="AYD49099.1"/>
    </source>
</evidence>
<name>A0A386HTV0_9BACT</name>
<dbReference type="KEGG" id="ark:D6B99_16620"/>